<reference evidence="2" key="1">
    <citation type="submission" date="2022-06" db="EMBL/GenBank/DDBJ databases">
        <title>Novel species in genus nocardia.</title>
        <authorList>
            <person name="Li F."/>
        </authorList>
    </citation>
    <scope>NUCLEOTIDE SEQUENCE</scope>
    <source>
        <strain evidence="2">CDC141</strain>
    </source>
</reference>
<name>A0A9X2EBL8_9NOCA</name>
<comment type="caution">
    <text evidence="2">The sequence shown here is derived from an EMBL/GenBank/DDBJ whole genome shotgun (WGS) entry which is preliminary data.</text>
</comment>
<protein>
    <submittedName>
        <fullName evidence="2">Uncharacterized protein</fullName>
    </submittedName>
</protein>
<sequence>MSTILVSGGVSAVLVSLVQAVAARRPRRLKSADYAEIAARVSNMGAEMSQKIAADLRRENEKLENKVDALARRVSELTDALWLAIRQIESTGQDASAMRAVLNGNPNKT</sequence>
<evidence type="ECO:0000313" key="3">
    <source>
        <dbReference type="Proteomes" id="UP001139157"/>
    </source>
</evidence>
<evidence type="ECO:0000256" key="1">
    <source>
        <dbReference type="SAM" id="Coils"/>
    </source>
</evidence>
<organism evidence="2 3">
    <name type="scientific">Nocardia pulmonis</name>
    <dbReference type="NCBI Taxonomy" id="2951408"/>
    <lineage>
        <taxon>Bacteria</taxon>
        <taxon>Bacillati</taxon>
        <taxon>Actinomycetota</taxon>
        <taxon>Actinomycetes</taxon>
        <taxon>Mycobacteriales</taxon>
        <taxon>Nocardiaceae</taxon>
        <taxon>Nocardia</taxon>
    </lineage>
</organism>
<dbReference type="EMBL" id="JAMRXG010000018">
    <property type="protein sequence ID" value="MCM6777929.1"/>
    <property type="molecule type" value="Genomic_DNA"/>
</dbReference>
<accession>A0A9X2EBL8</accession>
<dbReference type="Proteomes" id="UP001139157">
    <property type="component" value="Unassembled WGS sequence"/>
</dbReference>
<proteinExistence type="predicted"/>
<dbReference type="RefSeq" id="WP_251917391.1">
    <property type="nucleotide sequence ID" value="NZ_JAMRXG010000018.1"/>
</dbReference>
<feature type="coiled-coil region" evidence="1">
    <location>
        <begin position="46"/>
        <end position="80"/>
    </location>
</feature>
<keyword evidence="1" id="KW-0175">Coiled coil</keyword>
<evidence type="ECO:0000313" key="2">
    <source>
        <dbReference type="EMBL" id="MCM6777929.1"/>
    </source>
</evidence>
<dbReference type="AlphaFoldDB" id="A0A9X2EBL8"/>
<gene>
    <name evidence="2" type="ORF">NDR86_31035</name>
</gene>
<keyword evidence="3" id="KW-1185">Reference proteome</keyword>